<organism evidence="2 3">
    <name type="scientific">SAR92 bacterium BACL26 MAG-121220-bin70</name>
    <dbReference type="NCBI Taxonomy" id="1655626"/>
    <lineage>
        <taxon>Bacteria</taxon>
        <taxon>Pseudomonadati</taxon>
        <taxon>Pseudomonadota</taxon>
        <taxon>Gammaproteobacteria</taxon>
        <taxon>Cellvibrionales</taxon>
        <taxon>Porticoccaceae</taxon>
        <taxon>SAR92 clade</taxon>
    </lineage>
</organism>
<dbReference type="InterPro" id="IPR018247">
    <property type="entry name" value="EF_Hand_1_Ca_BS"/>
</dbReference>
<feature type="transmembrane region" description="Helical" evidence="1">
    <location>
        <begin position="12"/>
        <end position="32"/>
    </location>
</feature>
<dbReference type="EMBL" id="LICA01000422">
    <property type="protein sequence ID" value="KRO91802.1"/>
    <property type="molecule type" value="Genomic_DNA"/>
</dbReference>
<evidence type="ECO:0008006" key="4">
    <source>
        <dbReference type="Google" id="ProtNLM"/>
    </source>
</evidence>
<dbReference type="AlphaFoldDB" id="A0A0R2U2Z3"/>
<evidence type="ECO:0000313" key="3">
    <source>
        <dbReference type="Proteomes" id="UP000051213"/>
    </source>
</evidence>
<protein>
    <recommendedName>
        <fullName evidence="4">EF-hand domain-containing protein</fullName>
    </recommendedName>
</protein>
<keyword evidence="1" id="KW-0472">Membrane</keyword>
<reference evidence="2 3" key="1">
    <citation type="submission" date="2015-10" db="EMBL/GenBank/DDBJ databases">
        <title>Metagenome-Assembled Genomes uncover a global brackish microbiome.</title>
        <authorList>
            <person name="Hugerth L.W."/>
            <person name="Larsson J."/>
            <person name="Alneberg J."/>
            <person name="Lindh M.V."/>
            <person name="Legrand C."/>
            <person name="Pinhassi J."/>
            <person name="Andersson A.F."/>
        </authorList>
    </citation>
    <scope>NUCLEOTIDE SEQUENCE [LARGE SCALE GENOMIC DNA]</scope>
    <source>
        <strain evidence="2">BACL26 MAG-121220-bin70</strain>
    </source>
</reference>
<sequence>MNGDRGSTSPLSYLIIIGLLITATLAQAHLMAEQKGTLNFVNGGAFLVLSAPVSSFEGVDDNQDGALSAQELGRHLGEVKEQIYQQVQLLDDANTSLPLQGLLLSLVHLDDNPSDPAKQIMILGRFPVTENMSSLRLRILLQGKALNEQSINLSATRNSLSHKMTFRAENNFHALFVNADKMDR</sequence>
<proteinExistence type="predicted"/>
<comment type="caution">
    <text evidence="2">The sequence shown here is derived from an EMBL/GenBank/DDBJ whole genome shotgun (WGS) entry which is preliminary data.</text>
</comment>
<name>A0A0R2U2Z3_9GAMM</name>
<evidence type="ECO:0000313" key="2">
    <source>
        <dbReference type="EMBL" id="KRO91802.1"/>
    </source>
</evidence>
<evidence type="ECO:0000256" key="1">
    <source>
        <dbReference type="SAM" id="Phobius"/>
    </source>
</evidence>
<dbReference type="PROSITE" id="PS00018">
    <property type="entry name" value="EF_HAND_1"/>
    <property type="match status" value="1"/>
</dbReference>
<dbReference type="Proteomes" id="UP000051213">
    <property type="component" value="Unassembled WGS sequence"/>
</dbReference>
<keyword evidence="1" id="KW-1133">Transmembrane helix</keyword>
<accession>A0A0R2U2Z3</accession>
<keyword evidence="1" id="KW-0812">Transmembrane</keyword>
<gene>
    <name evidence="2" type="ORF">ABS24_05835</name>
</gene>